<evidence type="ECO:0000313" key="1">
    <source>
        <dbReference type="EMBL" id="EFX83296.1"/>
    </source>
</evidence>
<reference evidence="1 2" key="1">
    <citation type="journal article" date="2011" name="Science">
        <title>The ecoresponsive genome of Daphnia pulex.</title>
        <authorList>
            <person name="Colbourne J.K."/>
            <person name="Pfrender M.E."/>
            <person name="Gilbert D."/>
            <person name="Thomas W.K."/>
            <person name="Tucker A."/>
            <person name="Oakley T.H."/>
            <person name="Tokishita S."/>
            <person name="Aerts A."/>
            <person name="Arnold G.J."/>
            <person name="Basu M.K."/>
            <person name="Bauer D.J."/>
            <person name="Caceres C.E."/>
            <person name="Carmel L."/>
            <person name="Casola C."/>
            <person name="Choi J.H."/>
            <person name="Detter J.C."/>
            <person name="Dong Q."/>
            <person name="Dusheyko S."/>
            <person name="Eads B.D."/>
            <person name="Frohlich T."/>
            <person name="Geiler-Samerotte K.A."/>
            <person name="Gerlach D."/>
            <person name="Hatcher P."/>
            <person name="Jogdeo S."/>
            <person name="Krijgsveld J."/>
            <person name="Kriventseva E.V."/>
            <person name="Kultz D."/>
            <person name="Laforsch C."/>
            <person name="Lindquist E."/>
            <person name="Lopez J."/>
            <person name="Manak J.R."/>
            <person name="Muller J."/>
            <person name="Pangilinan J."/>
            <person name="Patwardhan R.P."/>
            <person name="Pitluck S."/>
            <person name="Pritham E.J."/>
            <person name="Rechtsteiner A."/>
            <person name="Rho M."/>
            <person name="Rogozin I.B."/>
            <person name="Sakarya O."/>
            <person name="Salamov A."/>
            <person name="Schaack S."/>
            <person name="Shapiro H."/>
            <person name="Shiga Y."/>
            <person name="Skalitzky C."/>
            <person name="Smith Z."/>
            <person name="Souvorov A."/>
            <person name="Sung W."/>
            <person name="Tang Z."/>
            <person name="Tsuchiya D."/>
            <person name="Tu H."/>
            <person name="Vos H."/>
            <person name="Wang M."/>
            <person name="Wolf Y.I."/>
            <person name="Yamagata H."/>
            <person name="Yamada T."/>
            <person name="Ye Y."/>
            <person name="Shaw J.R."/>
            <person name="Andrews J."/>
            <person name="Crease T.J."/>
            <person name="Tang H."/>
            <person name="Lucas S.M."/>
            <person name="Robertson H.M."/>
            <person name="Bork P."/>
            <person name="Koonin E.V."/>
            <person name="Zdobnov E.M."/>
            <person name="Grigoriev I.V."/>
            <person name="Lynch M."/>
            <person name="Boore J.L."/>
        </authorList>
    </citation>
    <scope>NUCLEOTIDE SEQUENCE [LARGE SCALE GENOMIC DNA]</scope>
</reference>
<proteinExistence type="predicted"/>
<accession>E9GAQ4</accession>
<dbReference type="HOGENOM" id="CLU_1210861_0_0_1"/>
<dbReference type="Proteomes" id="UP000000305">
    <property type="component" value="Unassembled WGS sequence"/>
</dbReference>
<name>E9GAQ4_DAPPU</name>
<dbReference type="AlphaFoldDB" id="E9GAQ4"/>
<gene>
    <name evidence="1" type="ORF">DAPPUDRAFT_240035</name>
</gene>
<protein>
    <submittedName>
        <fullName evidence="1">Uncharacterized protein</fullName>
    </submittedName>
</protein>
<organism evidence="1 2">
    <name type="scientific">Daphnia pulex</name>
    <name type="common">Water flea</name>
    <dbReference type="NCBI Taxonomy" id="6669"/>
    <lineage>
        <taxon>Eukaryota</taxon>
        <taxon>Metazoa</taxon>
        <taxon>Ecdysozoa</taxon>
        <taxon>Arthropoda</taxon>
        <taxon>Crustacea</taxon>
        <taxon>Branchiopoda</taxon>
        <taxon>Diplostraca</taxon>
        <taxon>Cladocera</taxon>
        <taxon>Anomopoda</taxon>
        <taxon>Daphniidae</taxon>
        <taxon>Daphnia</taxon>
    </lineage>
</organism>
<dbReference type="EMBL" id="GL732537">
    <property type="protein sequence ID" value="EFX83296.1"/>
    <property type="molecule type" value="Genomic_DNA"/>
</dbReference>
<keyword evidence="2" id="KW-1185">Reference proteome</keyword>
<sequence>MPGQVVRIETQSLKKLCGTSRVIFAQFRMVRTSLLFGREISPFIFPDSTVPSIIEKKVTIQRLKNSIPAKKKKKKRKEVAAKVASFFFKEIILLNIRPFTKKTRRNKKNDKPPGRLSCFCTTVAGCDCRAVEEGHAVPSKPAVSSPPAASRGLEPHLYGCASLVVLSCQGEPRAICSSSTTRLADLVGSDCVILQPVDRQHKEEEEEKKGKIRRLRWFHIDILVQKEKR</sequence>
<evidence type="ECO:0000313" key="2">
    <source>
        <dbReference type="Proteomes" id="UP000000305"/>
    </source>
</evidence>
<dbReference type="KEGG" id="dpx:DAPPUDRAFT_240035"/>
<dbReference type="InParanoid" id="E9GAQ4"/>